<organism evidence="1 2">
    <name type="scientific">Luteolibacter rhizosphaerae</name>
    <dbReference type="NCBI Taxonomy" id="2989719"/>
    <lineage>
        <taxon>Bacteria</taxon>
        <taxon>Pseudomonadati</taxon>
        <taxon>Verrucomicrobiota</taxon>
        <taxon>Verrucomicrobiia</taxon>
        <taxon>Verrucomicrobiales</taxon>
        <taxon>Verrucomicrobiaceae</taxon>
        <taxon>Luteolibacter</taxon>
    </lineage>
</organism>
<protein>
    <submittedName>
        <fullName evidence="1">Uncharacterized protein</fullName>
    </submittedName>
</protein>
<name>A0ABT3G1W4_9BACT</name>
<evidence type="ECO:0000313" key="2">
    <source>
        <dbReference type="Proteomes" id="UP001165653"/>
    </source>
</evidence>
<evidence type="ECO:0000313" key="1">
    <source>
        <dbReference type="EMBL" id="MCW1913812.1"/>
    </source>
</evidence>
<keyword evidence="2" id="KW-1185">Reference proteome</keyword>
<sequence>MSHKLHLATAFLAGVGLTLTALAILEPGQAHAREETKQAFMNRQRAIERGDRAMQTYFEEVIAWNAHTALDPRFFGGSHTVDWLAIDVEEPPYRRIKDGISYAELRRLMLEGD</sequence>
<reference evidence="1" key="1">
    <citation type="submission" date="2022-10" db="EMBL/GenBank/DDBJ databases">
        <title>Luteolibacter sp. GHJ8, whole genome shotgun sequencing project.</title>
        <authorList>
            <person name="Zhao G."/>
            <person name="Shen L."/>
        </authorList>
    </citation>
    <scope>NUCLEOTIDE SEQUENCE</scope>
    <source>
        <strain evidence="1">GHJ8</strain>
    </source>
</reference>
<dbReference type="EMBL" id="JAPDDR010000004">
    <property type="protein sequence ID" value="MCW1913812.1"/>
    <property type="molecule type" value="Genomic_DNA"/>
</dbReference>
<accession>A0ABT3G1W4</accession>
<comment type="caution">
    <text evidence="1">The sequence shown here is derived from an EMBL/GenBank/DDBJ whole genome shotgun (WGS) entry which is preliminary data.</text>
</comment>
<gene>
    <name evidence="1" type="ORF">OJ996_09510</name>
</gene>
<dbReference type="Proteomes" id="UP001165653">
    <property type="component" value="Unassembled WGS sequence"/>
</dbReference>
<proteinExistence type="predicted"/>
<dbReference type="RefSeq" id="WP_264513313.1">
    <property type="nucleotide sequence ID" value="NZ_JAPDDR010000004.1"/>
</dbReference>